<dbReference type="InterPro" id="IPR036834">
    <property type="entry name" value="Bcl-2-like_sf"/>
</dbReference>
<accession>A0A8D0ESP6</accession>
<evidence type="ECO:0000256" key="1">
    <source>
        <dbReference type="SAM" id="Coils"/>
    </source>
</evidence>
<dbReference type="GO" id="GO:0016020">
    <property type="term" value="C:membrane"/>
    <property type="evidence" value="ECO:0007669"/>
    <property type="project" value="TreeGrafter"/>
</dbReference>
<name>A0A8D0ESP6_STROC</name>
<dbReference type="Ensembl" id="ENSSOCT00000005293.1">
    <property type="protein sequence ID" value="ENSSOCP00000005142.1"/>
    <property type="gene ID" value="ENSSOCG00000003980.1"/>
</dbReference>
<dbReference type="InterPro" id="IPR042398">
    <property type="entry name" value="BCL2L13"/>
</dbReference>
<organism evidence="3 4">
    <name type="scientific">Strix occidentalis caurina</name>
    <name type="common">northern spotted owl</name>
    <dbReference type="NCBI Taxonomy" id="311401"/>
    <lineage>
        <taxon>Eukaryota</taxon>
        <taxon>Metazoa</taxon>
        <taxon>Chordata</taxon>
        <taxon>Craniata</taxon>
        <taxon>Vertebrata</taxon>
        <taxon>Euteleostomi</taxon>
        <taxon>Archelosauria</taxon>
        <taxon>Archosauria</taxon>
        <taxon>Dinosauria</taxon>
        <taxon>Saurischia</taxon>
        <taxon>Theropoda</taxon>
        <taxon>Coelurosauria</taxon>
        <taxon>Aves</taxon>
        <taxon>Neognathae</taxon>
        <taxon>Neoaves</taxon>
        <taxon>Telluraves</taxon>
        <taxon>Strigiformes</taxon>
        <taxon>Strigidae</taxon>
        <taxon>Strix</taxon>
    </lineage>
</organism>
<evidence type="ECO:0000313" key="3">
    <source>
        <dbReference type="Ensembl" id="ENSSOCP00000005142.1"/>
    </source>
</evidence>
<dbReference type="PANTHER" id="PTHR15758">
    <property type="entry name" value="BCL-2-LIKE PROTEIN 13"/>
    <property type="match status" value="1"/>
</dbReference>
<feature type="compositionally biased region" description="Polar residues" evidence="2">
    <location>
        <begin position="82"/>
        <end position="100"/>
    </location>
</feature>
<dbReference type="GO" id="GO:0005739">
    <property type="term" value="C:mitochondrion"/>
    <property type="evidence" value="ECO:0007669"/>
    <property type="project" value="TreeGrafter"/>
</dbReference>
<evidence type="ECO:0000313" key="4">
    <source>
        <dbReference type="Proteomes" id="UP000694551"/>
    </source>
</evidence>
<dbReference type="GO" id="GO:0006915">
    <property type="term" value="P:apoptotic process"/>
    <property type="evidence" value="ECO:0007669"/>
    <property type="project" value="InterPro"/>
</dbReference>
<evidence type="ECO:0008006" key="5">
    <source>
        <dbReference type="Google" id="ProtNLM"/>
    </source>
</evidence>
<dbReference type="GO" id="GO:0042981">
    <property type="term" value="P:regulation of apoptotic process"/>
    <property type="evidence" value="ECO:0007669"/>
    <property type="project" value="InterPro"/>
</dbReference>
<keyword evidence="1" id="KW-0175">Coiled coil</keyword>
<dbReference type="SUPFAM" id="SSF56854">
    <property type="entry name" value="Bcl-2 inhibitors of programmed cell death"/>
    <property type="match status" value="1"/>
</dbReference>
<protein>
    <recommendedName>
        <fullName evidence="5">BCL2 like 13</fullName>
    </recommendedName>
</protein>
<dbReference type="PANTHER" id="PTHR15758:SF2">
    <property type="entry name" value="BCL-2-LIKE PROTEIN 13"/>
    <property type="match status" value="1"/>
</dbReference>
<dbReference type="Proteomes" id="UP000694551">
    <property type="component" value="Unplaced"/>
</dbReference>
<feature type="coiled-coil region" evidence="1">
    <location>
        <begin position="47"/>
        <end position="77"/>
    </location>
</feature>
<keyword evidence="4" id="KW-1185">Reference proteome</keyword>
<reference evidence="3" key="2">
    <citation type="submission" date="2025-09" db="UniProtKB">
        <authorList>
            <consortium name="Ensembl"/>
        </authorList>
    </citation>
    <scope>IDENTIFICATION</scope>
</reference>
<reference evidence="3" key="1">
    <citation type="submission" date="2025-08" db="UniProtKB">
        <authorList>
            <consortium name="Ensembl"/>
        </authorList>
    </citation>
    <scope>IDENTIFICATION</scope>
</reference>
<sequence>MASSTAVPVGFHYETKYVVLSYLGLLSQEKPQEHPPPSTQGTQQQLMAQHALEKETLEKIKIEIEEELKRLDEEILEGLGTSGSATTISDGVNQTGPGTTERTCELRGDVSRRLFCRLYHSARRMVFIHCVLKC</sequence>
<evidence type="ECO:0000256" key="2">
    <source>
        <dbReference type="SAM" id="MobiDB-lite"/>
    </source>
</evidence>
<proteinExistence type="predicted"/>
<feature type="region of interest" description="Disordered" evidence="2">
    <location>
        <begin position="81"/>
        <end position="100"/>
    </location>
</feature>
<dbReference type="AlphaFoldDB" id="A0A8D0ESP6"/>